<evidence type="ECO:0000256" key="5">
    <source>
        <dbReference type="SAM" id="MobiDB-lite"/>
    </source>
</evidence>
<dbReference type="EMBL" id="FOMX01000009">
    <property type="protein sequence ID" value="SFE13239.1"/>
    <property type="molecule type" value="Genomic_DNA"/>
</dbReference>
<evidence type="ECO:0000313" key="7">
    <source>
        <dbReference type="EMBL" id="SFE13239.1"/>
    </source>
</evidence>
<keyword evidence="8" id="KW-1185">Reference proteome</keyword>
<keyword evidence="1 4" id="KW-0349">Heme</keyword>
<keyword evidence="2 4" id="KW-0479">Metal-binding</keyword>
<dbReference type="GO" id="GO:0009055">
    <property type="term" value="F:electron transfer activity"/>
    <property type="evidence" value="ECO:0007669"/>
    <property type="project" value="InterPro"/>
</dbReference>
<dbReference type="GO" id="GO:0004130">
    <property type="term" value="F:cytochrome-c peroxidase activity"/>
    <property type="evidence" value="ECO:0007669"/>
    <property type="project" value="TreeGrafter"/>
</dbReference>
<dbReference type="InterPro" id="IPR009056">
    <property type="entry name" value="Cyt_c-like_dom"/>
</dbReference>
<dbReference type="GO" id="GO:0020037">
    <property type="term" value="F:heme binding"/>
    <property type="evidence" value="ECO:0007669"/>
    <property type="project" value="InterPro"/>
</dbReference>
<dbReference type="AlphaFoldDB" id="A0A1I1Y1H1"/>
<proteinExistence type="predicted"/>
<evidence type="ECO:0000313" key="8">
    <source>
        <dbReference type="Proteomes" id="UP000199400"/>
    </source>
</evidence>
<evidence type="ECO:0000259" key="6">
    <source>
        <dbReference type="PROSITE" id="PS51007"/>
    </source>
</evidence>
<dbReference type="PROSITE" id="PS51007">
    <property type="entry name" value="CYTC"/>
    <property type="match status" value="1"/>
</dbReference>
<organism evidence="7 8">
    <name type="scientific">Nannocystis exedens</name>
    <dbReference type="NCBI Taxonomy" id="54"/>
    <lineage>
        <taxon>Bacteria</taxon>
        <taxon>Pseudomonadati</taxon>
        <taxon>Myxococcota</taxon>
        <taxon>Polyangia</taxon>
        <taxon>Nannocystales</taxon>
        <taxon>Nannocystaceae</taxon>
        <taxon>Nannocystis</taxon>
    </lineage>
</organism>
<dbReference type="GO" id="GO:0046872">
    <property type="term" value="F:metal ion binding"/>
    <property type="evidence" value="ECO:0007669"/>
    <property type="project" value="UniProtKB-KW"/>
</dbReference>
<dbReference type="STRING" id="54.SAMN02745121_03100"/>
<name>A0A1I1Y1H1_9BACT</name>
<dbReference type="PANTHER" id="PTHR30600:SF9">
    <property type="entry name" value="BLR7738 PROTEIN"/>
    <property type="match status" value="1"/>
</dbReference>
<dbReference type="InterPro" id="IPR036909">
    <property type="entry name" value="Cyt_c-like_dom_sf"/>
</dbReference>
<dbReference type="PROSITE" id="PS51257">
    <property type="entry name" value="PROKAR_LIPOPROTEIN"/>
    <property type="match status" value="1"/>
</dbReference>
<feature type="region of interest" description="Disordered" evidence="5">
    <location>
        <begin position="22"/>
        <end position="109"/>
    </location>
</feature>
<feature type="domain" description="Cytochrome c" evidence="6">
    <location>
        <begin position="354"/>
        <end position="541"/>
    </location>
</feature>
<feature type="compositionally biased region" description="Low complexity" evidence="5">
    <location>
        <begin position="44"/>
        <end position="86"/>
    </location>
</feature>
<evidence type="ECO:0000256" key="4">
    <source>
        <dbReference type="PROSITE-ProRule" id="PRU00433"/>
    </source>
</evidence>
<dbReference type="InterPro" id="IPR051395">
    <property type="entry name" value="Cytochrome_c_Peroxidase/MauG"/>
</dbReference>
<keyword evidence="3 4" id="KW-0408">Iron</keyword>
<dbReference type="SUPFAM" id="SSF46626">
    <property type="entry name" value="Cytochrome c"/>
    <property type="match status" value="1"/>
</dbReference>
<dbReference type="PANTHER" id="PTHR30600">
    <property type="entry name" value="CYTOCHROME C PEROXIDASE-RELATED"/>
    <property type="match status" value="1"/>
</dbReference>
<accession>A0A1I1Y1H1</accession>
<evidence type="ECO:0000256" key="1">
    <source>
        <dbReference type="ARBA" id="ARBA00022617"/>
    </source>
</evidence>
<dbReference type="Pfam" id="PF21419">
    <property type="entry name" value="RoxA-like_Cyt-c"/>
    <property type="match status" value="1"/>
</dbReference>
<protein>
    <recommendedName>
        <fullName evidence="6">Cytochrome c domain-containing protein</fullName>
    </recommendedName>
</protein>
<reference evidence="8" key="1">
    <citation type="submission" date="2016-10" db="EMBL/GenBank/DDBJ databases">
        <authorList>
            <person name="Varghese N."/>
            <person name="Submissions S."/>
        </authorList>
    </citation>
    <scope>NUCLEOTIDE SEQUENCE [LARGE SCALE GENOMIC DNA]</scope>
    <source>
        <strain evidence="8">ATCC 25963</strain>
    </source>
</reference>
<dbReference type="Gene3D" id="1.10.760.10">
    <property type="entry name" value="Cytochrome c-like domain"/>
    <property type="match status" value="1"/>
</dbReference>
<gene>
    <name evidence="7" type="ORF">SAMN02745121_03100</name>
</gene>
<dbReference type="Proteomes" id="UP000199400">
    <property type="component" value="Unassembled WGS sequence"/>
</dbReference>
<dbReference type="OrthoDB" id="9805202at2"/>
<feature type="compositionally biased region" description="Gly residues" evidence="5">
    <location>
        <begin position="22"/>
        <end position="43"/>
    </location>
</feature>
<dbReference type="RefSeq" id="WP_143140544.1">
    <property type="nucleotide sequence ID" value="NZ_FOMX01000009.1"/>
</dbReference>
<evidence type="ECO:0000256" key="3">
    <source>
        <dbReference type="ARBA" id="ARBA00023004"/>
    </source>
</evidence>
<sequence length="541" mass="57954">MSWRAPGVFSVSLLIAACGDAGGSTQGGASDGDGSSGDAGGGATADTSSGGSDDASSGTGSGTASAPTTTGDGTGDASSDGGSSTTGEGGFGPGPWDHGVYIPDEPQKDGDPALGYEALLTKGYVSCGVPWGLWPLVKPFIGAWADRPPLPGRTGKNAEVPYHWNVHTKNGADIVSQNCLQCHAGSFNGELIVGLGTADFDFTDDISQMFANVWIPDIPIPGLEEFTRFLNRTKALGPATVMRTVGTNPAEIIAVTLVAHRDRHTLEWYDELQYDLPDMVVASDPPPWWRAKKKHALFYNGMARGDHRGTMMLASALCTDSVEEAEQIDSYFHHIQAFIRSVQAPKYPFAIDAALASEGEGVFLANCAGCHGTYADDDAQDTYPNLLFPLDVIGTDPVVAEAGTEYAPYLVDWYNESWYGQITRMEPGDPFPGYMAPPLDGVWATGPFLHNGSVPTIELVLDSTRRPKYWKRVDLDSTNFDEDALGWPFVDLPYGHVGAPDDERKFIYDTTFIAHSNAGHTFGDHLTPAQRRAVLEYLKTL</sequence>
<evidence type="ECO:0000256" key="2">
    <source>
        <dbReference type="ARBA" id="ARBA00022723"/>
    </source>
</evidence>